<evidence type="ECO:0000313" key="3">
    <source>
        <dbReference type="Proteomes" id="UP001063166"/>
    </source>
</evidence>
<feature type="region of interest" description="Disordered" evidence="1">
    <location>
        <begin position="1"/>
        <end position="20"/>
    </location>
</feature>
<reference evidence="2" key="1">
    <citation type="submission" date="2022-07" db="EMBL/GenBank/DDBJ databases">
        <title>The genome of Lyophyllum shimeji provides insight into the initial evolution of ectomycorrhizal fungal genome.</title>
        <authorList>
            <person name="Kobayashi Y."/>
            <person name="Shibata T."/>
            <person name="Hirakawa H."/>
            <person name="Shigenobu S."/>
            <person name="Nishiyama T."/>
            <person name="Yamada A."/>
            <person name="Hasebe M."/>
            <person name="Kawaguchi M."/>
        </authorList>
    </citation>
    <scope>NUCLEOTIDE SEQUENCE</scope>
    <source>
        <strain evidence="2">AT787</strain>
    </source>
</reference>
<dbReference type="AlphaFoldDB" id="A0A9P3UQ69"/>
<dbReference type="EMBL" id="BRPK01000009">
    <property type="protein sequence ID" value="GLB40977.1"/>
    <property type="molecule type" value="Genomic_DNA"/>
</dbReference>
<accession>A0A9P3UQ69</accession>
<comment type="caution">
    <text evidence="2">The sequence shown here is derived from an EMBL/GenBank/DDBJ whole genome shotgun (WGS) entry which is preliminary data.</text>
</comment>
<evidence type="ECO:0000256" key="1">
    <source>
        <dbReference type="SAM" id="MobiDB-lite"/>
    </source>
</evidence>
<dbReference type="Proteomes" id="UP001063166">
    <property type="component" value="Unassembled WGS sequence"/>
</dbReference>
<protein>
    <submittedName>
        <fullName evidence="2">Uncharacterized protein</fullName>
    </submittedName>
</protein>
<proteinExistence type="predicted"/>
<sequence length="151" mass="17556">MLFNRQSTGEDSEIGDHIPSTSVKRLLPPHPPRLFSCCSRIKYAPAYQPLMLGHEVYVKEILTSRRLYIPFLRIFSEPSVAYCILLFYNHRYEALRRQLVVSKLPSVDLIHPITLHDIRPAVTCVYFSIHKRQKSLRLLNKEPPCTAQCYS</sequence>
<gene>
    <name evidence="2" type="ORF">LshimejAT787_0901920</name>
</gene>
<name>A0A9P3UQ69_LYOSH</name>
<keyword evidence="3" id="KW-1185">Reference proteome</keyword>
<organism evidence="2 3">
    <name type="scientific">Lyophyllum shimeji</name>
    <name type="common">Hon-shimeji</name>
    <name type="synonym">Tricholoma shimeji</name>
    <dbReference type="NCBI Taxonomy" id="47721"/>
    <lineage>
        <taxon>Eukaryota</taxon>
        <taxon>Fungi</taxon>
        <taxon>Dikarya</taxon>
        <taxon>Basidiomycota</taxon>
        <taxon>Agaricomycotina</taxon>
        <taxon>Agaricomycetes</taxon>
        <taxon>Agaricomycetidae</taxon>
        <taxon>Agaricales</taxon>
        <taxon>Tricholomatineae</taxon>
        <taxon>Lyophyllaceae</taxon>
        <taxon>Lyophyllum</taxon>
    </lineage>
</organism>
<evidence type="ECO:0000313" key="2">
    <source>
        <dbReference type="EMBL" id="GLB40977.1"/>
    </source>
</evidence>